<comment type="pathway">
    <text evidence="1">Amino-acid biosynthesis; L-asparagine biosynthesis; L-asparagine from L-aspartate (L-Gln route): step 1/1.</text>
</comment>
<dbReference type="RefSeq" id="WP_380745445.1">
    <property type="nucleotide sequence ID" value="NZ_JBHTLI010000001.1"/>
</dbReference>
<evidence type="ECO:0000256" key="3">
    <source>
        <dbReference type="ARBA" id="ARBA00048741"/>
    </source>
</evidence>
<feature type="domain" description="Asparagine synthetase" evidence="4">
    <location>
        <begin position="203"/>
        <end position="365"/>
    </location>
</feature>
<dbReference type="InterPro" id="IPR051786">
    <property type="entry name" value="ASN_synthetase/amidase"/>
</dbReference>
<evidence type="ECO:0000313" key="7">
    <source>
        <dbReference type="Proteomes" id="UP001597131"/>
    </source>
</evidence>
<dbReference type="Gene3D" id="3.60.20.10">
    <property type="entry name" value="Glutamine Phosphoribosylpyrophosphate, subunit 1, domain 1"/>
    <property type="match status" value="1"/>
</dbReference>
<dbReference type="SUPFAM" id="SSF52402">
    <property type="entry name" value="Adenine nucleotide alpha hydrolases-like"/>
    <property type="match status" value="1"/>
</dbReference>
<reference evidence="7" key="1">
    <citation type="journal article" date="2019" name="Int. J. Syst. Evol. Microbiol.">
        <title>The Global Catalogue of Microorganisms (GCM) 10K type strain sequencing project: providing services to taxonomists for standard genome sequencing and annotation.</title>
        <authorList>
            <consortium name="The Broad Institute Genomics Platform"/>
            <consortium name="The Broad Institute Genome Sequencing Center for Infectious Disease"/>
            <person name="Wu L."/>
            <person name="Ma J."/>
        </authorList>
    </citation>
    <scope>NUCLEOTIDE SEQUENCE [LARGE SCALE GENOMIC DNA]</scope>
    <source>
        <strain evidence="7">CCUG 64793</strain>
    </source>
</reference>
<evidence type="ECO:0000256" key="1">
    <source>
        <dbReference type="ARBA" id="ARBA00005187"/>
    </source>
</evidence>
<comment type="caution">
    <text evidence="6">The sequence shown here is derived from an EMBL/GenBank/DDBJ whole genome shotgun (WGS) entry which is preliminary data.</text>
</comment>
<evidence type="ECO:0000313" key="6">
    <source>
        <dbReference type="EMBL" id="MFD1096157.1"/>
    </source>
</evidence>
<evidence type="ECO:0000259" key="4">
    <source>
        <dbReference type="Pfam" id="PF00733"/>
    </source>
</evidence>
<gene>
    <name evidence="6" type="ORF">ACFQ3Q_10390</name>
</gene>
<dbReference type="Pfam" id="PF00733">
    <property type="entry name" value="Asn_synthase"/>
    <property type="match status" value="1"/>
</dbReference>
<comment type="catalytic activity">
    <reaction evidence="3">
        <text>L-aspartate + L-glutamine + ATP + H2O = L-asparagine + L-glutamate + AMP + diphosphate + H(+)</text>
        <dbReference type="Rhea" id="RHEA:12228"/>
        <dbReference type="ChEBI" id="CHEBI:15377"/>
        <dbReference type="ChEBI" id="CHEBI:15378"/>
        <dbReference type="ChEBI" id="CHEBI:29985"/>
        <dbReference type="ChEBI" id="CHEBI:29991"/>
        <dbReference type="ChEBI" id="CHEBI:30616"/>
        <dbReference type="ChEBI" id="CHEBI:33019"/>
        <dbReference type="ChEBI" id="CHEBI:58048"/>
        <dbReference type="ChEBI" id="CHEBI:58359"/>
        <dbReference type="ChEBI" id="CHEBI:456215"/>
        <dbReference type="EC" id="6.3.5.4"/>
    </reaction>
</comment>
<proteinExistence type="predicted"/>
<dbReference type="Proteomes" id="UP001597131">
    <property type="component" value="Unassembled WGS sequence"/>
</dbReference>
<dbReference type="Gene3D" id="3.40.50.620">
    <property type="entry name" value="HUPs"/>
    <property type="match status" value="1"/>
</dbReference>
<dbReference type="EMBL" id="JBHTLI010000001">
    <property type="protein sequence ID" value="MFD1096157.1"/>
    <property type="molecule type" value="Genomic_DNA"/>
</dbReference>
<dbReference type="InterPro" id="IPR029055">
    <property type="entry name" value="Ntn_hydrolases_N"/>
</dbReference>
<protein>
    <recommendedName>
        <fullName evidence="2">asparagine synthase (glutamine-hydrolyzing)</fullName>
        <ecNumber evidence="2">6.3.5.4</ecNumber>
    </recommendedName>
</protein>
<keyword evidence="7" id="KW-1185">Reference proteome</keyword>
<dbReference type="PANTHER" id="PTHR43284">
    <property type="entry name" value="ASPARAGINE SYNTHETASE (GLUTAMINE-HYDROLYZING)"/>
    <property type="match status" value="1"/>
</dbReference>
<evidence type="ECO:0000256" key="2">
    <source>
        <dbReference type="ARBA" id="ARBA00012737"/>
    </source>
</evidence>
<dbReference type="Pfam" id="PF13537">
    <property type="entry name" value="GATase_7"/>
    <property type="match status" value="1"/>
</dbReference>
<sequence length="550" mass="64096">MPKLNIKISKKDSSFKAELQGTNRFQEDAFSFENEKYFLVTNGVNYNFNSPKAEENARYCLSEYERKGDDFFKDFRGSFSGAIYDKSEDKWLIYTNQFGEQSLFYTQTENEFFISSDIFELTRQLQISKTSYGLDKEAAYYLLTYGYMLRDLTLVDKIKKIEAGHYLKINKGELLKKQYFSIDNTPEPKLGSKDAIEGIDLHFRKAVEKEYEKDLRYSREHFATLSGGLDSRMTVWVANEMGYKNSTNLTFSQSDYLDMELSRKISKHLHQKWHFAELDEGEHLIDGIDQMVKDTNALYHYSGASALSRIKSFSTENYGLVHTGLLGDAVLGTHNPDNAYAEATQVKATSRRLMHRNQKDHLRQYRNNETAELYVRGFNGILSNSAMLQNFSEAASPFLDVDFFNFCMSIPAEYRAHHKIYKKWILEKYPQAAKFKWESINAKITDKSVLIRGKEIPLKHFGKFVVEGFFHNIGRPVNNTYSKAHMNPFNYWYRTNEKLQKYLWGYFEEHMPLVKDEELKSDCMELFKKGNAIEKMQVLTLLSAIKQLGI</sequence>
<name>A0ABW3NTJ0_9FLAO</name>
<evidence type="ECO:0000259" key="5">
    <source>
        <dbReference type="Pfam" id="PF13537"/>
    </source>
</evidence>
<dbReference type="InterPro" id="IPR017932">
    <property type="entry name" value="GATase_2_dom"/>
</dbReference>
<dbReference type="EC" id="6.3.5.4" evidence="2"/>
<accession>A0ABW3NTJ0</accession>
<dbReference type="InterPro" id="IPR001962">
    <property type="entry name" value="Asn_synthase"/>
</dbReference>
<feature type="domain" description="Glutamine amidotransferase type-2" evidence="5">
    <location>
        <begin position="35"/>
        <end position="121"/>
    </location>
</feature>
<dbReference type="InterPro" id="IPR014729">
    <property type="entry name" value="Rossmann-like_a/b/a_fold"/>
</dbReference>
<organism evidence="6 7">
    <name type="scientific">Salegentibacter chungangensis</name>
    <dbReference type="NCBI Taxonomy" id="1335724"/>
    <lineage>
        <taxon>Bacteria</taxon>
        <taxon>Pseudomonadati</taxon>
        <taxon>Bacteroidota</taxon>
        <taxon>Flavobacteriia</taxon>
        <taxon>Flavobacteriales</taxon>
        <taxon>Flavobacteriaceae</taxon>
        <taxon>Salegentibacter</taxon>
    </lineage>
</organism>
<dbReference type="PANTHER" id="PTHR43284:SF1">
    <property type="entry name" value="ASPARAGINE SYNTHETASE"/>
    <property type="match status" value="1"/>
</dbReference>
<dbReference type="SUPFAM" id="SSF56235">
    <property type="entry name" value="N-terminal nucleophile aminohydrolases (Ntn hydrolases)"/>
    <property type="match status" value="1"/>
</dbReference>